<evidence type="ECO:0000313" key="3">
    <source>
        <dbReference type="Proteomes" id="UP001480595"/>
    </source>
</evidence>
<protein>
    <submittedName>
        <fullName evidence="2">Uncharacterized protein</fullName>
    </submittedName>
</protein>
<comment type="caution">
    <text evidence="2">The sequence shown here is derived from an EMBL/GenBank/DDBJ whole genome shotgun (WGS) entry which is preliminary data.</text>
</comment>
<name>A0ABR1WTD1_9PEZI</name>
<dbReference type="RefSeq" id="XP_066720921.1">
    <property type="nucleotide sequence ID" value="XM_066852780.1"/>
</dbReference>
<evidence type="ECO:0000313" key="2">
    <source>
        <dbReference type="EMBL" id="KAK8086397.1"/>
    </source>
</evidence>
<feature type="region of interest" description="Disordered" evidence="1">
    <location>
        <begin position="1"/>
        <end position="31"/>
    </location>
</feature>
<keyword evidence="3" id="KW-1185">Reference proteome</keyword>
<dbReference type="GeneID" id="92085843"/>
<proteinExistence type="predicted"/>
<gene>
    <name evidence="2" type="ORF">PG994_001371</name>
</gene>
<sequence length="87" mass="9549">MRFHIPGFPKARRSSANSGSSASSAGDQPVQILAGSADRKKLKATLGRKNRGGYRLEVLLSSFTTYDNEYYVYAEEGLTRGEVSDCR</sequence>
<feature type="compositionally biased region" description="Low complexity" evidence="1">
    <location>
        <begin position="14"/>
        <end position="26"/>
    </location>
</feature>
<dbReference type="Proteomes" id="UP001480595">
    <property type="component" value="Unassembled WGS sequence"/>
</dbReference>
<dbReference type="EMBL" id="JAQQWL010000002">
    <property type="protein sequence ID" value="KAK8086397.1"/>
    <property type="molecule type" value="Genomic_DNA"/>
</dbReference>
<accession>A0ABR1WTD1</accession>
<evidence type="ECO:0000256" key="1">
    <source>
        <dbReference type="SAM" id="MobiDB-lite"/>
    </source>
</evidence>
<organism evidence="2 3">
    <name type="scientific">Apiospora phragmitis</name>
    <dbReference type="NCBI Taxonomy" id="2905665"/>
    <lineage>
        <taxon>Eukaryota</taxon>
        <taxon>Fungi</taxon>
        <taxon>Dikarya</taxon>
        <taxon>Ascomycota</taxon>
        <taxon>Pezizomycotina</taxon>
        <taxon>Sordariomycetes</taxon>
        <taxon>Xylariomycetidae</taxon>
        <taxon>Amphisphaeriales</taxon>
        <taxon>Apiosporaceae</taxon>
        <taxon>Apiospora</taxon>
    </lineage>
</organism>
<reference evidence="2 3" key="1">
    <citation type="submission" date="2023-01" db="EMBL/GenBank/DDBJ databases">
        <title>Analysis of 21 Apiospora genomes using comparative genomics revels a genus with tremendous synthesis potential of carbohydrate active enzymes and secondary metabolites.</title>
        <authorList>
            <person name="Sorensen T."/>
        </authorList>
    </citation>
    <scope>NUCLEOTIDE SEQUENCE [LARGE SCALE GENOMIC DNA]</scope>
    <source>
        <strain evidence="2 3">CBS 135458</strain>
    </source>
</reference>